<evidence type="ECO:0000313" key="3">
    <source>
        <dbReference type="EMBL" id="MUB64522.1"/>
    </source>
</evidence>
<dbReference type="GO" id="GO:1990904">
    <property type="term" value="C:ribonucleoprotein complex"/>
    <property type="evidence" value="ECO:0007669"/>
    <property type="project" value="UniProtKB-KW"/>
</dbReference>
<protein>
    <recommendedName>
        <fullName evidence="5">RNA-binding protein</fullName>
    </recommendedName>
</protein>
<evidence type="ECO:0000256" key="2">
    <source>
        <dbReference type="ARBA" id="ARBA00023274"/>
    </source>
</evidence>
<evidence type="ECO:0000256" key="1">
    <source>
        <dbReference type="ARBA" id="ARBA00022980"/>
    </source>
</evidence>
<evidence type="ECO:0008006" key="5">
    <source>
        <dbReference type="Google" id="ProtNLM"/>
    </source>
</evidence>
<dbReference type="EMBL" id="WNME01000010">
    <property type="protein sequence ID" value="MUB64522.1"/>
    <property type="molecule type" value="Genomic_DNA"/>
</dbReference>
<dbReference type="InterPro" id="IPR008991">
    <property type="entry name" value="Translation_prot_SH3-like_sf"/>
</dbReference>
<dbReference type="AlphaFoldDB" id="A0AAW9WHU3"/>
<keyword evidence="1" id="KW-0689">Ribosomal protein</keyword>
<keyword evidence="2" id="KW-0687">Ribonucleoprotein</keyword>
<dbReference type="InterPro" id="IPR041985">
    <property type="entry name" value="Ribosomal_eL14_KOW"/>
</dbReference>
<name>A0AAW9WHU3_9FIRM</name>
<reference evidence="3 4" key="1">
    <citation type="submission" date="2019-09" db="EMBL/GenBank/DDBJ databases">
        <title>Draft genome sequencing of Hungatella hathewayi 123Y-2.</title>
        <authorList>
            <person name="Lv Q."/>
            <person name="Li S."/>
        </authorList>
    </citation>
    <scope>NUCLEOTIDE SEQUENCE [LARGE SCALE GENOMIC DNA]</scope>
    <source>
        <strain evidence="3 4">123Y-2</strain>
    </source>
</reference>
<organism evidence="3 4">
    <name type="scientific">Hungatella hathewayi</name>
    <dbReference type="NCBI Taxonomy" id="154046"/>
    <lineage>
        <taxon>Bacteria</taxon>
        <taxon>Bacillati</taxon>
        <taxon>Bacillota</taxon>
        <taxon>Clostridia</taxon>
        <taxon>Lachnospirales</taxon>
        <taxon>Lachnospiraceae</taxon>
        <taxon>Hungatella</taxon>
    </lineage>
</organism>
<sequence length="89" mass="10207">MEITIGSLVKSLAGHDKDEVFFILKEEGEYVYLVDGKYRTLAGPKRKNRKHVEAVSCEADCPGKKIRENQRVTNEEIARFIKCFKKSSE</sequence>
<dbReference type="Proteomes" id="UP000434223">
    <property type="component" value="Unassembled WGS sequence"/>
</dbReference>
<comment type="caution">
    <text evidence="3">The sequence shown here is derived from an EMBL/GenBank/DDBJ whole genome shotgun (WGS) entry which is preliminary data.</text>
</comment>
<evidence type="ECO:0000313" key="4">
    <source>
        <dbReference type="Proteomes" id="UP000434223"/>
    </source>
</evidence>
<dbReference type="GO" id="GO:0005840">
    <property type="term" value="C:ribosome"/>
    <property type="evidence" value="ECO:0007669"/>
    <property type="project" value="UniProtKB-KW"/>
</dbReference>
<dbReference type="RefSeq" id="WP_055650443.1">
    <property type="nucleotide sequence ID" value="NZ_CZAZ01000012.1"/>
</dbReference>
<gene>
    <name evidence="3" type="ORF">GNE07_15940</name>
</gene>
<dbReference type="SUPFAM" id="SSF50104">
    <property type="entry name" value="Translation proteins SH3-like domain"/>
    <property type="match status" value="1"/>
</dbReference>
<accession>A0AAW9WHU3</accession>
<proteinExistence type="predicted"/>
<dbReference type="CDD" id="cd06088">
    <property type="entry name" value="KOW_RPL14"/>
    <property type="match status" value="1"/>
</dbReference>